<dbReference type="Proteomes" id="UP001424459">
    <property type="component" value="Unassembled WGS sequence"/>
</dbReference>
<dbReference type="Pfam" id="PF16976">
    <property type="entry name" value="RcpC"/>
    <property type="match status" value="1"/>
</dbReference>
<dbReference type="Pfam" id="PF08666">
    <property type="entry name" value="SAF"/>
    <property type="match status" value="1"/>
</dbReference>
<dbReference type="CDD" id="cd11614">
    <property type="entry name" value="SAF_CpaB_FlgA_like"/>
    <property type="match status" value="1"/>
</dbReference>
<sequence>MDVKKIALLVGALLIAAVTAVMAKNMFTGASAPEAQAAAVPQGPKILVAKKPLPVGTIVDAESFTFQPWPQELMQSAYYTDGAPDADASKLIGMVVRNAITAGQPLTRGTLVGPQDRGFLAAALSPGMRAITVPVTDSTSVAGFIFPGDRVDMVLTQSVTGGGDGPPLKVSETIIRNLRVLATDQRTDSKGEDGKPVVKSFANVTLEVTPKIAEKIAVAQSLGQLSLALRSLADNSADLERMVASGQVKVPAGTNPADERKMLLQIANQPIDSTPTYATGGDVSRFQRRTVPAKEGVSPTLAAAQQGAEALREMSRNLSGGGRGYPGGQSANAAPSGPVVRVARGNNVSFVPVGAR</sequence>
<evidence type="ECO:0000313" key="5">
    <source>
        <dbReference type="Proteomes" id="UP001424459"/>
    </source>
</evidence>
<organism evidence="4 5">
    <name type="scientific">Sphingomonas rosea</name>
    <dbReference type="NCBI Taxonomy" id="335605"/>
    <lineage>
        <taxon>Bacteria</taxon>
        <taxon>Pseudomonadati</taxon>
        <taxon>Pseudomonadota</taxon>
        <taxon>Alphaproteobacteria</taxon>
        <taxon>Sphingomonadales</taxon>
        <taxon>Sphingomonadaceae</taxon>
        <taxon>Sphingomonas</taxon>
    </lineage>
</organism>
<dbReference type="RefSeq" id="WP_344696593.1">
    <property type="nucleotide sequence ID" value="NZ_BAABBR010000001.1"/>
</dbReference>
<dbReference type="EMBL" id="BAABBR010000001">
    <property type="protein sequence ID" value="GAA4036591.1"/>
    <property type="molecule type" value="Genomic_DNA"/>
</dbReference>
<evidence type="ECO:0000259" key="3">
    <source>
        <dbReference type="SMART" id="SM00858"/>
    </source>
</evidence>
<feature type="domain" description="SAF" evidence="3">
    <location>
        <begin position="44"/>
        <end position="112"/>
    </location>
</feature>
<evidence type="ECO:0000256" key="1">
    <source>
        <dbReference type="SAM" id="MobiDB-lite"/>
    </source>
</evidence>
<protein>
    <recommendedName>
        <fullName evidence="3">SAF domain-containing protein</fullName>
    </recommendedName>
</protein>
<accession>A0ABP7U5V0</accession>
<gene>
    <name evidence="4" type="ORF">GCM10022281_16470</name>
</gene>
<dbReference type="InterPro" id="IPR013974">
    <property type="entry name" value="SAF"/>
</dbReference>
<evidence type="ECO:0000256" key="2">
    <source>
        <dbReference type="SAM" id="SignalP"/>
    </source>
</evidence>
<keyword evidence="5" id="KW-1185">Reference proteome</keyword>
<comment type="caution">
    <text evidence="4">The sequence shown here is derived from an EMBL/GenBank/DDBJ whole genome shotgun (WGS) entry which is preliminary data.</text>
</comment>
<dbReference type="NCBIfam" id="TIGR03177">
    <property type="entry name" value="pilus_cpaB"/>
    <property type="match status" value="1"/>
</dbReference>
<dbReference type="InterPro" id="IPR017592">
    <property type="entry name" value="Pilus_assmbl_Flp-typ_CpaB"/>
</dbReference>
<dbReference type="InterPro" id="IPR031571">
    <property type="entry name" value="RcpC_dom"/>
</dbReference>
<name>A0ABP7U5V0_9SPHN</name>
<keyword evidence="2" id="KW-0732">Signal</keyword>
<feature type="region of interest" description="Disordered" evidence="1">
    <location>
        <begin position="316"/>
        <end position="339"/>
    </location>
</feature>
<feature type="chain" id="PRO_5046892373" description="SAF domain-containing protein" evidence="2">
    <location>
        <begin position="24"/>
        <end position="356"/>
    </location>
</feature>
<dbReference type="SMART" id="SM00858">
    <property type="entry name" value="SAF"/>
    <property type="match status" value="1"/>
</dbReference>
<feature type="signal peptide" evidence="2">
    <location>
        <begin position="1"/>
        <end position="23"/>
    </location>
</feature>
<reference evidence="5" key="1">
    <citation type="journal article" date="2019" name="Int. J. Syst. Evol. Microbiol.">
        <title>The Global Catalogue of Microorganisms (GCM) 10K type strain sequencing project: providing services to taxonomists for standard genome sequencing and annotation.</title>
        <authorList>
            <consortium name="The Broad Institute Genomics Platform"/>
            <consortium name="The Broad Institute Genome Sequencing Center for Infectious Disease"/>
            <person name="Wu L."/>
            <person name="Ma J."/>
        </authorList>
    </citation>
    <scope>NUCLEOTIDE SEQUENCE [LARGE SCALE GENOMIC DNA]</scope>
    <source>
        <strain evidence="5">JCM 17564</strain>
    </source>
</reference>
<evidence type="ECO:0000313" key="4">
    <source>
        <dbReference type="EMBL" id="GAA4036591.1"/>
    </source>
</evidence>
<proteinExistence type="predicted"/>